<dbReference type="Gene3D" id="1.10.10.10">
    <property type="entry name" value="Winged helix-like DNA-binding domain superfamily/Winged helix DNA-binding domain"/>
    <property type="match status" value="1"/>
</dbReference>
<dbReference type="EMBL" id="JEMA01000904">
    <property type="protein sequence ID" value="KYF64606.1"/>
    <property type="molecule type" value="Genomic_DNA"/>
</dbReference>
<gene>
    <name evidence="2" type="ORF">BE15_38710</name>
</gene>
<evidence type="ECO:0000313" key="3">
    <source>
        <dbReference type="Proteomes" id="UP000075260"/>
    </source>
</evidence>
<evidence type="ECO:0000313" key="2">
    <source>
        <dbReference type="EMBL" id="KYF64606.1"/>
    </source>
</evidence>
<protein>
    <submittedName>
        <fullName evidence="2">MBL fold metallo-hydrolase</fullName>
    </submittedName>
</protein>
<evidence type="ECO:0000259" key="1">
    <source>
        <dbReference type="SMART" id="SM00849"/>
    </source>
</evidence>
<proteinExistence type="predicted"/>
<dbReference type="InterPro" id="IPR036388">
    <property type="entry name" value="WH-like_DNA-bd_sf"/>
</dbReference>
<dbReference type="AlphaFoldDB" id="A0A150QA33"/>
<keyword evidence="2" id="KW-0378">Hydrolase</keyword>
<dbReference type="Pfam" id="PF00753">
    <property type="entry name" value="Lactamase_B"/>
    <property type="match status" value="1"/>
</dbReference>
<comment type="caution">
    <text evidence="2">The sequence shown here is derived from an EMBL/GenBank/DDBJ whole genome shotgun (WGS) entry which is preliminary data.</text>
</comment>
<feature type="domain" description="Metallo-beta-lactamase" evidence="1">
    <location>
        <begin position="35"/>
        <end position="204"/>
    </location>
</feature>
<dbReference type="PANTHER" id="PTHR23131">
    <property type="entry name" value="ENDORIBONUCLEASE LACTB2"/>
    <property type="match status" value="1"/>
</dbReference>
<organism evidence="2 3">
    <name type="scientific">Sorangium cellulosum</name>
    <name type="common">Polyangium cellulosum</name>
    <dbReference type="NCBI Taxonomy" id="56"/>
    <lineage>
        <taxon>Bacteria</taxon>
        <taxon>Pseudomonadati</taxon>
        <taxon>Myxococcota</taxon>
        <taxon>Polyangia</taxon>
        <taxon>Polyangiales</taxon>
        <taxon>Polyangiaceae</taxon>
        <taxon>Sorangium</taxon>
    </lineage>
</organism>
<dbReference type="Gene3D" id="3.60.15.10">
    <property type="entry name" value="Ribonuclease Z/Hydroxyacylglutathione hydrolase-like"/>
    <property type="match status" value="1"/>
</dbReference>
<dbReference type="SUPFAM" id="SSF56281">
    <property type="entry name" value="Metallo-hydrolase/oxidoreductase"/>
    <property type="match status" value="1"/>
</dbReference>
<name>A0A150QA33_SORCE</name>
<dbReference type="SMART" id="SM00849">
    <property type="entry name" value="Lactamase_B"/>
    <property type="match status" value="1"/>
</dbReference>
<accession>A0A150QA33</accession>
<dbReference type="OrthoDB" id="9784009at2"/>
<reference evidence="2 3" key="1">
    <citation type="submission" date="2014-02" db="EMBL/GenBank/DDBJ databases">
        <title>The small core and large imbalanced accessory genome model reveals a collaborative survival strategy of Sorangium cellulosum strains in nature.</title>
        <authorList>
            <person name="Han K."/>
            <person name="Peng R."/>
            <person name="Blom J."/>
            <person name="Li Y.-Z."/>
        </authorList>
    </citation>
    <scope>NUCLEOTIDE SEQUENCE [LARGE SCALE GENOMIC DNA]</scope>
    <source>
        <strain evidence="2 3">So0008-312</strain>
    </source>
</reference>
<dbReference type="InterPro" id="IPR001279">
    <property type="entry name" value="Metallo-B-lactamas"/>
</dbReference>
<sequence>MIRPRPVALRAGDVRDVRNVEAFAARTPTLPPATHTNSYALGGREVLLVEPATPYEDERREWLAWARGFAAQGRTIAAIAVTHHHADHVGGARFFAAELGVPVWAHAEAAPRLPGVPIARRLADGDVVRLGGPEPMEIRVLHTPGHAPDHLCFLDEAQGALVCGDMVAGVGTILIDPREGDMAVYLAQLERLAALGARVVLPAHGAPIEEPEALFRRYVAHRMAREQRVLEALEGAGEGGAALEGLLPVAYADTAPAIWPLARLSLEAHLVKLEREGRAARREDRWRRASGNDA</sequence>
<dbReference type="InterPro" id="IPR041516">
    <property type="entry name" value="LACTB2_WH"/>
</dbReference>
<dbReference type="PANTHER" id="PTHR23131:SF0">
    <property type="entry name" value="ENDORIBONUCLEASE LACTB2"/>
    <property type="match status" value="1"/>
</dbReference>
<dbReference type="InterPro" id="IPR050662">
    <property type="entry name" value="Sec-metab_biosynth-thioest"/>
</dbReference>
<dbReference type="GO" id="GO:0016787">
    <property type="term" value="F:hydrolase activity"/>
    <property type="evidence" value="ECO:0007669"/>
    <property type="project" value="UniProtKB-KW"/>
</dbReference>
<dbReference type="Pfam" id="PF17778">
    <property type="entry name" value="WHD_BLACT"/>
    <property type="match status" value="1"/>
</dbReference>
<dbReference type="Proteomes" id="UP000075260">
    <property type="component" value="Unassembled WGS sequence"/>
</dbReference>
<dbReference type="InterPro" id="IPR036866">
    <property type="entry name" value="RibonucZ/Hydroxyglut_hydro"/>
</dbReference>